<name>W0DS64_9GAMM</name>
<gene>
    <name evidence="4" type="ORF">THITH_00850</name>
</gene>
<comment type="similarity">
    <text evidence="2 3">Belongs to the cytochrome P450 family.</text>
</comment>
<dbReference type="Gene3D" id="1.10.630.10">
    <property type="entry name" value="Cytochrome P450"/>
    <property type="match status" value="1"/>
</dbReference>
<reference evidence="4 5" key="1">
    <citation type="submission" date="2013-12" db="EMBL/GenBank/DDBJ databases">
        <authorList>
            <consortium name="DOE Joint Genome Institute"/>
            <person name="Muyzer G."/>
            <person name="Huntemann M."/>
            <person name="Han J."/>
            <person name="Chen A."/>
            <person name="Kyrpides N."/>
            <person name="Mavromatis K."/>
            <person name="Markowitz V."/>
            <person name="Palaniappan K."/>
            <person name="Ivanova N."/>
            <person name="Schaumberg A."/>
            <person name="Pati A."/>
            <person name="Liolios K."/>
            <person name="Nordberg H.P."/>
            <person name="Cantor M.N."/>
            <person name="Hua S.X."/>
            <person name="Woyke T."/>
        </authorList>
    </citation>
    <scope>NUCLEOTIDE SEQUENCE [LARGE SCALE GENOMIC DNA]</scope>
    <source>
        <strain evidence="4 5">ARh 1</strain>
    </source>
</reference>
<dbReference type="InterPro" id="IPR001128">
    <property type="entry name" value="Cyt_P450"/>
</dbReference>
<organism evidence="4 5">
    <name type="scientific">Thioalkalivibrio paradoxus ARh 1</name>
    <dbReference type="NCBI Taxonomy" id="713585"/>
    <lineage>
        <taxon>Bacteria</taxon>
        <taxon>Pseudomonadati</taxon>
        <taxon>Pseudomonadota</taxon>
        <taxon>Gammaproteobacteria</taxon>
        <taxon>Chromatiales</taxon>
        <taxon>Ectothiorhodospiraceae</taxon>
        <taxon>Thioalkalivibrio</taxon>
    </lineage>
</organism>
<accession>W0DS64</accession>
<evidence type="ECO:0000256" key="2">
    <source>
        <dbReference type="ARBA" id="ARBA00010617"/>
    </source>
</evidence>
<keyword evidence="5" id="KW-1185">Reference proteome</keyword>
<dbReference type="AlphaFoldDB" id="W0DS64"/>
<evidence type="ECO:0008006" key="6">
    <source>
        <dbReference type="Google" id="ProtNLM"/>
    </source>
</evidence>
<evidence type="ECO:0000313" key="4">
    <source>
        <dbReference type="EMBL" id="AHE99818.1"/>
    </source>
</evidence>
<dbReference type="PANTHER" id="PTHR46696:SF1">
    <property type="entry name" value="CYTOCHROME P450 YJIB-RELATED"/>
    <property type="match status" value="1"/>
</dbReference>
<dbReference type="InterPro" id="IPR017972">
    <property type="entry name" value="Cyt_P450_CS"/>
</dbReference>
<dbReference type="RefSeq" id="WP_006746419.1">
    <property type="nucleotide sequence ID" value="NZ_CP007029.1"/>
</dbReference>
<dbReference type="PANTHER" id="PTHR46696">
    <property type="entry name" value="P450, PUTATIVE (EUROFUNG)-RELATED"/>
    <property type="match status" value="1"/>
</dbReference>
<dbReference type="GO" id="GO:0005506">
    <property type="term" value="F:iron ion binding"/>
    <property type="evidence" value="ECO:0007669"/>
    <property type="project" value="InterPro"/>
</dbReference>
<dbReference type="OrthoDB" id="7052847at2"/>
<proteinExistence type="inferred from homology"/>
<comment type="cofactor">
    <cofactor evidence="1">
        <name>heme</name>
        <dbReference type="ChEBI" id="CHEBI:30413"/>
    </cofactor>
</comment>
<dbReference type="KEGG" id="tti:THITH_00850"/>
<keyword evidence="3" id="KW-0503">Monooxygenase</keyword>
<keyword evidence="3" id="KW-0560">Oxidoreductase</keyword>
<protein>
    <recommendedName>
        <fullName evidence="6">Cytochrome P450</fullName>
    </recommendedName>
</protein>
<dbReference type="GO" id="GO:0016705">
    <property type="term" value="F:oxidoreductase activity, acting on paired donors, with incorporation or reduction of molecular oxygen"/>
    <property type="evidence" value="ECO:0007669"/>
    <property type="project" value="InterPro"/>
</dbReference>
<dbReference type="PROSITE" id="PS00086">
    <property type="entry name" value="CYTOCHROME_P450"/>
    <property type="match status" value="1"/>
</dbReference>
<keyword evidence="3" id="KW-0349">Heme</keyword>
<dbReference type="GO" id="GO:0020037">
    <property type="term" value="F:heme binding"/>
    <property type="evidence" value="ECO:0007669"/>
    <property type="project" value="InterPro"/>
</dbReference>
<keyword evidence="3" id="KW-0479">Metal-binding</keyword>
<dbReference type="InterPro" id="IPR036396">
    <property type="entry name" value="Cyt_P450_sf"/>
</dbReference>
<dbReference type="Proteomes" id="UP000005289">
    <property type="component" value="Chromosome"/>
</dbReference>
<sequence>MNPAPFFDPFLAARDGGRYDQYRWFRERAPAAWGRPPQRVFGDALYLFSHHAVTRGLAHPALLQAPETAEYRIIRDALKATPDFRMILAAVLFTDPPAHAVLRRPMSQAMTMASVQPRRAALQARAQSLLDACCRRKHFDLVADFASPYIVGALGDLMGLPLGDPLALKEETARLARALDLQHEDSPCSGHAPAAVALARRVERTLTTTKPHPDGLCMRFLELYEGGNWSREDLVTNLVFLLFAGQETAVDGLGNAVVSLARNPEAWRSLASGQVDSLDATDELLRYDPPLQYAATRIAAEPLTIAGIAIPANTAVVPVLASANRDPEAFPMPETVRLDRRPAASRTFGHGPHVCAGKHVARLEIAVALETVLAYLPPEAIDLDRTVERDLITFRGHRQIPVTPDSSDR</sequence>
<dbReference type="Pfam" id="PF00067">
    <property type="entry name" value="p450"/>
    <property type="match status" value="1"/>
</dbReference>
<evidence type="ECO:0000256" key="1">
    <source>
        <dbReference type="ARBA" id="ARBA00001971"/>
    </source>
</evidence>
<dbReference type="GO" id="GO:0004497">
    <property type="term" value="F:monooxygenase activity"/>
    <property type="evidence" value="ECO:0007669"/>
    <property type="project" value="UniProtKB-KW"/>
</dbReference>
<dbReference type="SUPFAM" id="SSF48264">
    <property type="entry name" value="Cytochrome P450"/>
    <property type="match status" value="1"/>
</dbReference>
<evidence type="ECO:0000256" key="3">
    <source>
        <dbReference type="RuleBase" id="RU000461"/>
    </source>
</evidence>
<dbReference type="EMBL" id="CP007029">
    <property type="protein sequence ID" value="AHE99818.1"/>
    <property type="molecule type" value="Genomic_DNA"/>
</dbReference>
<evidence type="ECO:0000313" key="5">
    <source>
        <dbReference type="Proteomes" id="UP000005289"/>
    </source>
</evidence>
<dbReference type="HOGENOM" id="CLU_033716_1_1_6"/>
<dbReference type="STRING" id="713585.THITH_00850"/>
<keyword evidence="3" id="KW-0408">Iron</keyword>